<dbReference type="Proteomes" id="UP000708148">
    <property type="component" value="Unassembled WGS sequence"/>
</dbReference>
<accession>A0A8S1J1Q0</accession>
<evidence type="ECO:0000313" key="3">
    <source>
        <dbReference type="Proteomes" id="UP000708148"/>
    </source>
</evidence>
<gene>
    <name evidence="2" type="ORF">OSTQU699_LOCUS2859</name>
</gene>
<protein>
    <submittedName>
        <fullName evidence="2">Uncharacterized protein</fullName>
    </submittedName>
</protein>
<sequence length="116" mass="12243">MLCHGVMDCMMDAPEGLLPCTAGGGDPRWGARGGREARSDQVGLADEKEWKRLWRIMRLSDGRAAHEDVDMDDAPLEPCAEAAQAGGGRSGGGGTKGGRFRGRASQSDVRLSDGRG</sequence>
<dbReference type="EMBL" id="CAJHUC010000668">
    <property type="protein sequence ID" value="CAD7697498.1"/>
    <property type="molecule type" value="Genomic_DNA"/>
</dbReference>
<feature type="region of interest" description="Disordered" evidence="1">
    <location>
        <begin position="64"/>
        <end position="116"/>
    </location>
</feature>
<proteinExistence type="predicted"/>
<comment type="caution">
    <text evidence="2">The sequence shown here is derived from an EMBL/GenBank/DDBJ whole genome shotgun (WGS) entry which is preliminary data.</text>
</comment>
<reference evidence="2" key="1">
    <citation type="submission" date="2020-12" db="EMBL/GenBank/DDBJ databases">
        <authorList>
            <person name="Iha C."/>
        </authorList>
    </citation>
    <scope>NUCLEOTIDE SEQUENCE</scope>
</reference>
<organism evidence="2 3">
    <name type="scientific">Ostreobium quekettii</name>
    <dbReference type="NCBI Taxonomy" id="121088"/>
    <lineage>
        <taxon>Eukaryota</taxon>
        <taxon>Viridiplantae</taxon>
        <taxon>Chlorophyta</taxon>
        <taxon>core chlorophytes</taxon>
        <taxon>Ulvophyceae</taxon>
        <taxon>TCBD clade</taxon>
        <taxon>Bryopsidales</taxon>
        <taxon>Ostreobineae</taxon>
        <taxon>Ostreobiaceae</taxon>
        <taxon>Ostreobium</taxon>
    </lineage>
</organism>
<keyword evidence="3" id="KW-1185">Reference proteome</keyword>
<evidence type="ECO:0000313" key="2">
    <source>
        <dbReference type="EMBL" id="CAD7697498.1"/>
    </source>
</evidence>
<dbReference type="AlphaFoldDB" id="A0A8S1J1Q0"/>
<feature type="compositionally biased region" description="Gly residues" evidence="1">
    <location>
        <begin position="85"/>
        <end position="97"/>
    </location>
</feature>
<evidence type="ECO:0000256" key="1">
    <source>
        <dbReference type="SAM" id="MobiDB-lite"/>
    </source>
</evidence>
<name>A0A8S1J1Q0_9CHLO</name>